<dbReference type="GO" id="GO:0005524">
    <property type="term" value="F:ATP binding"/>
    <property type="evidence" value="ECO:0007669"/>
    <property type="project" value="UniProtKB-KW"/>
</dbReference>
<dbReference type="PANTHER" id="PTHR42794">
    <property type="entry name" value="HEMIN IMPORT ATP-BINDING PROTEIN HMUV"/>
    <property type="match status" value="1"/>
</dbReference>
<dbReference type="RefSeq" id="WP_264891286.1">
    <property type="nucleotide sequence ID" value="NZ_CP110257.1"/>
</dbReference>
<dbReference type="Proteomes" id="UP001163266">
    <property type="component" value="Chromosome"/>
</dbReference>
<keyword evidence="9" id="KW-1185">Reference proteome</keyword>
<keyword evidence="4 8" id="KW-0067">ATP-binding</keyword>
<dbReference type="InterPro" id="IPR003439">
    <property type="entry name" value="ABC_transporter-like_ATP-bd"/>
</dbReference>
<accession>A0ABY6MQ77</accession>
<evidence type="ECO:0000313" key="8">
    <source>
        <dbReference type="EMBL" id="UZD53703.1"/>
    </source>
</evidence>
<gene>
    <name evidence="8" type="ORF">OMP39_08310</name>
</gene>
<dbReference type="Gene3D" id="3.40.50.300">
    <property type="entry name" value="P-loop containing nucleotide triphosphate hydrolases"/>
    <property type="match status" value="1"/>
</dbReference>
<dbReference type="InterPro" id="IPR003593">
    <property type="entry name" value="AAA+_ATPase"/>
</dbReference>
<keyword evidence="2" id="KW-0472">Membrane</keyword>
<evidence type="ECO:0000256" key="4">
    <source>
        <dbReference type="ARBA" id="ARBA00022840"/>
    </source>
</evidence>
<dbReference type="Pfam" id="PF00005">
    <property type="entry name" value="ABC_tran"/>
    <property type="match status" value="1"/>
</dbReference>
<reference evidence="8" key="1">
    <citation type="submission" date="2022-10" db="EMBL/GenBank/DDBJ databases">
        <title>Complete genome sequence of Schlegelella aquatica LMG 23380.</title>
        <authorList>
            <person name="Musilova J."/>
            <person name="Kourilova X."/>
            <person name="Bezdicek M."/>
            <person name="Hermankova K."/>
            <person name="Obruca S."/>
            <person name="Sedlar K."/>
        </authorList>
    </citation>
    <scope>NUCLEOTIDE SEQUENCE</scope>
    <source>
        <strain evidence="8">LMG 23380</strain>
    </source>
</reference>
<dbReference type="PANTHER" id="PTHR42794:SF1">
    <property type="entry name" value="HEMIN IMPORT ATP-BINDING PROTEIN HMUV"/>
    <property type="match status" value="1"/>
</dbReference>
<dbReference type="InterPro" id="IPR017871">
    <property type="entry name" value="ABC_transporter-like_CS"/>
</dbReference>
<organism evidence="8 9">
    <name type="scientific">Caldimonas aquatica</name>
    <dbReference type="NCBI Taxonomy" id="376175"/>
    <lineage>
        <taxon>Bacteria</taxon>
        <taxon>Pseudomonadati</taxon>
        <taxon>Pseudomonadota</taxon>
        <taxon>Betaproteobacteria</taxon>
        <taxon>Burkholderiales</taxon>
        <taxon>Sphaerotilaceae</taxon>
        <taxon>Caldimonas</taxon>
    </lineage>
</organism>
<comment type="function">
    <text evidence="6">Part of the ABC transporter complex HmuTUV involved in hemin import. Responsible for energy coupling to the transport system.</text>
</comment>
<evidence type="ECO:0000259" key="7">
    <source>
        <dbReference type="PROSITE" id="PS50893"/>
    </source>
</evidence>
<dbReference type="EMBL" id="CP110257">
    <property type="protein sequence ID" value="UZD53703.1"/>
    <property type="molecule type" value="Genomic_DNA"/>
</dbReference>
<protein>
    <submittedName>
        <fullName evidence="8">ABC transporter ATP-binding protein</fullName>
    </submittedName>
</protein>
<keyword evidence="1" id="KW-0813">Transport</keyword>
<keyword evidence="2" id="KW-1003">Cell membrane</keyword>
<sequence length="276" mass="30186">MRPTPPLPTHPPVPFAAESSPLLETHGLELRPGARRLLAGLDWAVHRGERWAVLGPNGCGKSTLLRALAGLCQPSAGSLLLQGRPLERWSVHELSRLRSYTPQHHHDVFGMTALDVVLAARRPYAGRFGWLSAHDRERALHALARCDAAHLAQQDVRSLSGGERQRVALAAALAQDVPLLLLDEPTAHLDVPHQQAVCELLKALGDRAVVLSLHDVNLALACCTHALLCTDREAPRWIAGPIEEVLRPDTLQAAYGWTMVPVDLEGRRHYLPAASR</sequence>
<dbReference type="SUPFAM" id="SSF52540">
    <property type="entry name" value="P-loop containing nucleoside triphosphate hydrolases"/>
    <property type="match status" value="1"/>
</dbReference>
<feature type="domain" description="ABC transporter" evidence="7">
    <location>
        <begin position="23"/>
        <end position="264"/>
    </location>
</feature>
<evidence type="ECO:0000256" key="2">
    <source>
        <dbReference type="ARBA" id="ARBA00022475"/>
    </source>
</evidence>
<evidence type="ECO:0000313" key="9">
    <source>
        <dbReference type="Proteomes" id="UP001163266"/>
    </source>
</evidence>
<dbReference type="PROSITE" id="PS00211">
    <property type="entry name" value="ABC_TRANSPORTER_1"/>
    <property type="match status" value="1"/>
</dbReference>
<dbReference type="InterPro" id="IPR027417">
    <property type="entry name" value="P-loop_NTPase"/>
</dbReference>
<dbReference type="CDD" id="cd03214">
    <property type="entry name" value="ABC_Iron-Siderophores_B12_Hemin"/>
    <property type="match status" value="1"/>
</dbReference>
<evidence type="ECO:0000256" key="6">
    <source>
        <dbReference type="ARBA" id="ARBA00037066"/>
    </source>
</evidence>
<evidence type="ECO:0000256" key="5">
    <source>
        <dbReference type="ARBA" id="ARBA00022967"/>
    </source>
</evidence>
<keyword evidence="5" id="KW-1278">Translocase</keyword>
<evidence type="ECO:0000256" key="1">
    <source>
        <dbReference type="ARBA" id="ARBA00022448"/>
    </source>
</evidence>
<proteinExistence type="predicted"/>
<evidence type="ECO:0000256" key="3">
    <source>
        <dbReference type="ARBA" id="ARBA00022741"/>
    </source>
</evidence>
<dbReference type="PROSITE" id="PS50893">
    <property type="entry name" value="ABC_TRANSPORTER_2"/>
    <property type="match status" value="1"/>
</dbReference>
<name>A0ABY6MQ77_9BURK</name>
<dbReference type="SMART" id="SM00382">
    <property type="entry name" value="AAA"/>
    <property type="match status" value="1"/>
</dbReference>
<keyword evidence="3" id="KW-0547">Nucleotide-binding</keyword>